<gene>
    <name evidence="5" type="ORF">HDA37_005256</name>
</gene>
<accession>A0A852WCD6</accession>
<comment type="caution">
    <text evidence="5">The sequence shown here is derived from an EMBL/GenBank/DDBJ whole genome shotgun (WGS) entry which is preliminary data.</text>
</comment>
<dbReference type="InterPro" id="IPR036625">
    <property type="entry name" value="E3-bd_dom_sf"/>
</dbReference>
<feature type="domain" description="Lsr2 DNA-binding" evidence="4">
    <location>
        <begin position="156"/>
        <end position="191"/>
    </location>
</feature>
<evidence type="ECO:0000313" key="5">
    <source>
        <dbReference type="EMBL" id="NYG04971.1"/>
    </source>
</evidence>
<evidence type="ECO:0008006" key="7">
    <source>
        <dbReference type="Google" id="ProtNLM"/>
    </source>
</evidence>
<feature type="region of interest" description="Disordered" evidence="2">
    <location>
        <begin position="133"/>
        <end position="162"/>
    </location>
</feature>
<feature type="compositionally biased region" description="Low complexity" evidence="2">
    <location>
        <begin position="133"/>
        <end position="157"/>
    </location>
</feature>
<dbReference type="Gene3D" id="3.30.60.230">
    <property type="entry name" value="Lsr2, dimerization domain"/>
    <property type="match status" value="1"/>
</dbReference>
<evidence type="ECO:0000259" key="4">
    <source>
        <dbReference type="Pfam" id="PF23359"/>
    </source>
</evidence>
<evidence type="ECO:0000256" key="2">
    <source>
        <dbReference type="SAM" id="MobiDB-lite"/>
    </source>
</evidence>
<organism evidence="5 6">
    <name type="scientific">Pseudonocardia alni</name>
    <name type="common">Amycolata alni</name>
    <dbReference type="NCBI Taxonomy" id="33907"/>
    <lineage>
        <taxon>Bacteria</taxon>
        <taxon>Bacillati</taxon>
        <taxon>Actinomycetota</taxon>
        <taxon>Actinomycetes</taxon>
        <taxon>Pseudonocardiales</taxon>
        <taxon>Pseudonocardiaceae</taxon>
        <taxon>Pseudonocardia</taxon>
    </lineage>
</organism>
<feature type="region of interest" description="Disordered" evidence="2">
    <location>
        <begin position="56"/>
        <end position="77"/>
    </location>
</feature>
<feature type="domain" description="Lsr2 dimerization" evidence="3">
    <location>
        <begin position="81"/>
        <end position="135"/>
    </location>
</feature>
<dbReference type="EMBL" id="JACCCZ010000001">
    <property type="protein sequence ID" value="NYG04971.1"/>
    <property type="molecule type" value="Genomic_DNA"/>
</dbReference>
<proteinExistence type="predicted"/>
<evidence type="ECO:0000313" key="6">
    <source>
        <dbReference type="Proteomes" id="UP000549695"/>
    </source>
</evidence>
<dbReference type="InterPro" id="IPR024412">
    <property type="entry name" value="Lsr2_dim_dom"/>
</dbReference>
<protein>
    <recommendedName>
        <fullName evidence="7">Lsr2 protein</fullName>
    </recommendedName>
</protein>
<evidence type="ECO:0000259" key="3">
    <source>
        <dbReference type="Pfam" id="PF11774"/>
    </source>
</evidence>
<dbReference type="Proteomes" id="UP000549695">
    <property type="component" value="Unassembled WGS sequence"/>
</dbReference>
<sequence length="193" mass="20623">MADRALIHVTFTADPFRPFPSPGRRIPRPETTAPDYFRAGVRQAGSASFIVLPEESVPAPTGRFPSPADPVIPRGRNDDVAQQTTITLVDDLDGTEADEQVEFSVDGRAYEIDLSAGNAEKLRESLAPYVAAARRGSGRRGPASGASSSNGSSSSERAANRAVREWAVAQGMKISERGRIPSSVLEAYQNAHS</sequence>
<keyword evidence="1" id="KW-0238">DNA-binding</keyword>
<dbReference type="InterPro" id="IPR055370">
    <property type="entry name" value="Lsr2_DNA-bd"/>
</dbReference>
<dbReference type="Gene3D" id="4.10.320.10">
    <property type="entry name" value="E3-binding domain"/>
    <property type="match status" value="1"/>
</dbReference>
<name>A0A852WCD6_PSEA5</name>
<dbReference type="GO" id="GO:0016746">
    <property type="term" value="F:acyltransferase activity"/>
    <property type="evidence" value="ECO:0007669"/>
    <property type="project" value="InterPro"/>
</dbReference>
<dbReference type="GO" id="GO:0003677">
    <property type="term" value="F:DNA binding"/>
    <property type="evidence" value="ECO:0007669"/>
    <property type="project" value="UniProtKB-KW"/>
</dbReference>
<keyword evidence="6" id="KW-1185">Reference proteome</keyword>
<dbReference type="Pfam" id="PF11774">
    <property type="entry name" value="Lsr2"/>
    <property type="match status" value="1"/>
</dbReference>
<reference evidence="5 6" key="1">
    <citation type="submission" date="2020-07" db="EMBL/GenBank/DDBJ databases">
        <title>Sequencing the genomes of 1000 actinobacteria strains.</title>
        <authorList>
            <person name="Klenk H.-P."/>
        </authorList>
    </citation>
    <scope>NUCLEOTIDE SEQUENCE [LARGE SCALE GENOMIC DNA]</scope>
    <source>
        <strain evidence="5 6">DSM 44749</strain>
    </source>
</reference>
<dbReference type="InterPro" id="IPR042261">
    <property type="entry name" value="Lsr2-like_dimerization"/>
</dbReference>
<dbReference type="AlphaFoldDB" id="A0A852WCD6"/>
<dbReference type="Pfam" id="PF23359">
    <property type="entry name" value="Lsr2_DNA-bd"/>
    <property type="match status" value="1"/>
</dbReference>
<evidence type="ECO:0000256" key="1">
    <source>
        <dbReference type="ARBA" id="ARBA00023125"/>
    </source>
</evidence>